<feature type="chain" id="PRO_5041693984" evidence="1">
    <location>
        <begin position="27"/>
        <end position="173"/>
    </location>
</feature>
<dbReference type="KEGG" id="acoa:RB602_07280"/>
<gene>
    <name evidence="2" type="ORF">RB602_07280</name>
</gene>
<accession>A0AA97FB32</accession>
<evidence type="ECO:0000313" key="2">
    <source>
        <dbReference type="EMBL" id="WOE76508.1"/>
    </source>
</evidence>
<dbReference type="Proteomes" id="UP001302429">
    <property type="component" value="Chromosome"/>
</dbReference>
<feature type="signal peptide" evidence="1">
    <location>
        <begin position="1"/>
        <end position="26"/>
    </location>
</feature>
<proteinExistence type="predicted"/>
<keyword evidence="1" id="KW-0732">Signal</keyword>
<dbReference type="EMBL" id="CP136594">
    <property type="protein sequence ID" value="WOE76508.1"/>
    <property type="molecule type" value="Genomic_DNA"/>
</dbReference>
<keyword evidence="3" id="KW-1185">Reference proteome</keyword>
<sequence>MMIIFKPVSLSIAASLVLSISPFAYAQTADPEKTDTETAVDVATQPAEDLNLKKHKIPDELQEIEEAPYSMEGISNCRSIQNAVKRLDKVLGDDLDVVEEDSAADKRRKTAGSLGKSLVGGLIPFRGLVREITGAAGQERRYNQAVYAGVVRRSFLKGIGKQRGCRFPASPKS</sequence>
<organism evidence="2 3">
    <name type="scientific">Alterisphingorhabdus coralli</name>
    <dbReference type="NCBI Taxonomy" id="3071408"/>
    <lineage>
        <taxon>Bacteria</taxon>
        <taxon>Pseudomonadati</taxon>
        <taxon>Pseudomonadota</taxon>
        <taxon>Alphaproteobacteria</taxon>
        <taxon>Sphingomonadales</taxon>
        <taxon>Sphingomonadaceae</taxon>
        <taxon>Alterisphingorhabdus (ex Yan et al. 2024)</taxon>
    </lineage>
</organism>
<name>A0AA97FB32_9SPHN</name>
<evidence type="ECO:0000256" key="1">
    <source>
        <dbReference type="SAM" id="SignalP"/>
    </source>
</evidence>
<protein>
    <submittedName>
        <fullName evidence="2">Uncharacterized protein</fullName>
    </submittedName>
</protein>
<dbReference type="AlphaFoldDB" id="A0AA97FB32"/>
<dbReference type="RefSeq" id="WP_317084261.1">
    <property type="nucleotide sequence ID" value="NZ_CP136594.1"/>
</dbReference>
<reference evidence="2 3" key="1">
    <citation type="submission" date="2023-10" db="EMBL/GenBank/DDBJ databases">
        <title>Complete genome sequence of a Sphingomonadaceae bacterium.</title>
        <authorList>
            <person name="Yan C."/>
        </authorList>
    </citation>
    <scope>NUCLEOTIDE SEQUENCE [LARGE SCALE GENOMIC DNA]</scope>
    <source>
        <strain evidence="2 3">SCSIO 66989</strain>
    </source>
</reference>
<evidence type="ECO:0000313" key="3">
    <source>
        <dbReference type="Proteomes" id="UP001302429"/>
    </source>
</evidence>